<protein>
    <submittedName>
        <fullName evidence="4">DNA processing protein</fullName>
    </submittedName>
</protein>
<reference evidence="4 5" key="1">
    <citation type="submission" date="2023-07" db="EMBL/GenBank/DDBJ databases">
        <title>Genomic Encyclopedia of Type Strains, Phase IV (KMG-IV): sequencing the most valuable type-strain genomes for metagenomic binning, comparative biology and taxonomic classification.</title>
        <authorList>
            <person name="Goeker M."/>
        </authorList>
    </citation>
    <scope>NUCLEOTIDE SEQUENCE [LARGE SCALE GENOMIC DNA]</scope>
    <source>
        <strain evidence="4 5">DSM 5896</strain>
    </source>
</reference>
<dbReference type="RefSeq" id="WP_307427819.1">
    <property type="nucleotide sequence ID" value="NZ_JAUSVK010000001.1"/>
</dbReference>
<accession>A0ABU0FEL8</accession>
<sequence length="390" mass="40388">MTSPPRRSLSDGERLDWLRLIRCEGIGPISFRGLLERHGSAAAVIAALPEISRRSGRSLRLPAESGLKRELDALQALGARLVAFGEPDYPAALESIESAPPLLAIHGSAAVLSRPTVAIVGARNASALGQSFAAGLAAGLAAAGFATVSGLARGIDRAVHAATAKTGTVAVVAGGLGRIYPPQHEQMARDLAAAGCVVSEMPFDRVATARDFPRRNRIVSGLSLGVVIVEAAMKSGSLITARFALEQGREVMAAPGSPLDPRNDGSNHLIRQGATLIRHVEDVLEVLSPLVERGGFPLGGRAAPRQGRLDFNASGGAAAWGQAPPAEAGLAGIGDEDQDRLIAVLGPSPVSVDDLVRACGLAPRQVQLILLDLDLAGRIERHGNGMVSLL</sequence>
<dbReference type="Pfam" id="PF17782">
    <property type="entry name" value="WHD_DprA"/>
    <property type="match status" value="1"/>
</dbReference>
<evidence type="ECO:0000256" key="1">
    <source>
        <dbReference type="ARBA" id="ARBA00006525"/>
    </source>
</evidence>
<dbReference type="PANTHER" id="PTHR43022:SF1">
    <property type="entry name" value="PROTEIN SMF"/>
    <property type="match status" value="1"/>
</dbReference>
<evidence type="ECO:0000259" key="3">
    <source>
        <dbReference type="Pfam" id="PF17782"/>
    </source>
</evidence>
<feature type="domain" description="DprA winged helix" evidence="3">
    <location>
        <begin position="323"/>
        <end position="384"/>
    </location>
</feature>
<feature type="domain" description="Smf/DprA SLOG" evidence="2">
    <location>
        <begin position="81"/>
        <end position="287"/>
    </location>
</feature>
<dbReference type="InterPro" id="IPR003488">
    <property type="entry name" value="DprA"/>
</dbReference>
<comment type="similarity">
    <text evidence="1">Belongs to the DprA/Smf family.</text>
</comment>
<dbReference type="NCBIfam" id="TIGR00732">
    <property type="entry name" value="dprA"/>
    <property type="match status" value="1"/>
</dbReference>
<dbReference type="Pfam" id="PF21102">
    <property type="entry name" value="DprA_N"/>
    <property type="match status" value="1"/>
</dbReference>
<keyword evidence="5" id="KW-1185">Reference proteome</keyword>
<dbReference type="Gene3D" id="1.10.10.10">
    <property type="entry name" value="Winged helix-like DNA-binding domain superfamily/Winged helix DNA-binding domain"/>
    <property type="match status" value="1"/>
</dbReference>
<dbReference type="InterPro" id="IPR041614">
    <property type="entry name" value="DprA_WH"/>
</dbReference>
<dbReference type="Gene3D" id="3.40.50.450">
    <property type="match status" value="1"/>
</dbReference>
<dbReference type="PANTHER" id="PTHR43022">
    <property type="entry name" value="PROTEIN SMF"/>
    <property type="match status" value="1"/>
</dbReference>
<comment type="caution">
    <text evidence="4">The sequence shown here is derived from an EMBL/GenBank/DDBJ whole genome shotgun (WGS) entry which is preliminary data.</text>
</comment>
<dbReference type="Proteomes" id="UP001237448">
    <property type="component" value="Unassembled WGS sequence"/>
</dbReference>
<evidence type="ECO:0000259" key="2">
    <source>
        <dbReference type="Pfam" id="PF02481"/>
    </source>
</evidence>
<dbReference type="InterPro" id="IPR057666">
    <property type="entry name" value="DrpA_SLOG"/>
</dbReference>
<dbReference type="SUPFAM" id="SSF102405">
    <property type="entry name" value="MCP/YpsA-like"/>
    <property type="match status" value="1"/>
</dbReference>
<dbReference type="Pfam" id="PF02481">
    <property type="entry name" value="DNA_processg_A"/>
    <property type="match status" value="1"/>
</dbReference>
<name>A0ABU0FEL8_9HYPH</name>
<dbReference type="EMBL" id="JAUSVK010000001">
    <property type="protein sequence ID" value="MDQ0393053.1"/>
    <property type="molecule type" value="Genomic_DNA"/>
</dbReference>
<dbReference type="InterPro" id="IPR036388">
    <property type="entry name" value="WH-like_DNA-bd_sf"/>
</dbReference>
<evidence type="ECO:0000313" key="5">
    <source>
        <dbReference type="Proteomes" id="UP001237448"/>
    </source>
</evidence>
<evidence type="ECO:0000313" key="4">
    <source>
        <dbReference type="EMBL" id="MDQ0393053.1"/>
    </source>
</evidence>
<organism evidence="4 5">
    <name type="scientific">Labrys monachus</name>
    <dbReference type="NCBI Taxonomy" id="217067"/>
    <lineage>
        <taxon>Bacteria</taxon>
        <taxon>Pseudomonadati</taxon>
        <taxon>Pseudomonadota</taxon>
        <taxon>Alphaproteobacteria</taxon>
        <taxon>Hyphomicrobiales</taxon>
        <taxon>Xanthobacteraceae</taxon>
        <taxon>Labrys</taxon>
    </lineage>
</organism>
<gene>
    <name evidence="4" type="ORF">J3R73_002845</name>
</gene>
<proteinExistence type="inferred from homology"/>